<gene>
    <name evidence="8" type="ORF">RQP53_09735</name>
</gene>
<dbReference type="InterPro" id="IPR046341">
    <property type="entry name" value="SET_dom_sf"/>
</dbReference>
<keyword evidence="4 8" id="KW-0808">Transferase</keyword>
<keyword evidence="3 8" id="KW-0489">Methyltransferase</keyword>
<evidence type="ECO:0000256" key="3">
    <source>
        <dbReference type="ARBA" id="ARBA00022603"/>
    </source>
</evidence>
<sequence length="169" mass="19052">MPQAAVTNKPAARKAAKVVKTQGRRIQVRQSGIHGRGVFATTHIEAGETLIEYTGELISWDEAVRRHPHDASQPNHTFYFQLETGEVLDALYGGNSSRWINHSCEPNCEADEINGRVFIKSVRDIFPGEELFYDYGLVIDERYTPKLKKQYGCHCGSDQCRGTMLAPKR</sequence>
<dbReference type="GO" id="GO:0008168">
    <property type="term" value="F:methyltransferase activity"/>
    <property type="evidence" value="ECO:0007669"/>
    <property type="project" value="UniProtKB-KW"/>
</dbReference>
<keyword evidence="2" id="KW-0158">Chromosome</keyword>
<dbReference type="InterPro" id="IPR001214">
    <property type="entry name" value="SET_dom"/>
</dbReference>
<dbReference type="Pfam" id="PF00856">
    <property type="entry name" value="SET"/>
    <property type="match status" value="1"/>
</dbReference>
<dbReference type="EMBL" id="JAVXZY010000003">
    <property type="protein sequence ID" value="MDT8999547.1"/>
    <property type="molecule type" value="Genomic_DNA"/>
</dbReference>
<feature type="domain" description="Post-SET" evidence="7">
    <location>
        <begin position="149"/>
        <end position="165"/>
    </location>
</feature>
<dbReference type="PROSITE" id="PS50868">
    <property type="entry name" value="POST_SET"/>
    <property type="match status" value="1"/>
</dbReference>
<organism evidence="8 9">
    <name type="scientific">Roseateles aquae</name>
    <dbReference type="NCBI Taxonomy" id="3077235"/>
    <lineage>
        <taxon>Bacteria</taxon>
        <taxon>Pseudomonadati</taxon>
        <taxon>Pseudomonadota</taxon>
        <taxon>Betaproteobacteria</taxon>
        <taxon>Burkholderiales</taxon>
        <taxon>Sphaerotilaceae</taxon>
        <taxon>Roseateles</taxon>
    </lineage>
</organism>
<evidence type="ECO:0000256" key="2">
    <source>
        <dbReference type="ARBA" id="ARBA00022454"/>
    </source>
</evidence>
<evidence type="ECO:0000259" key="7">
    <source>
        <dbReference type="PROSITE" id="PS50868"/>
    </source>
</evidence>
<comment type="subcellular location">
    <subcellularLocation>
        <location evidence="1">Chromosome</location>
    </subcellularLocation>
</comment>
<dbReference type="Gene3D" id="2.170.270.10">
    <property type="entry name" value="SET domain"/>
    <property type="match status" value="1"/>
</dbReference>
<feature type="domain" description="SET" evidence="6">
    <location>
        <begin position="24"/>
        <end position="136"/>
    </location>
</feature>
<reference evidence="8" key="1">
    <citation type="submission" date="2023-09" db="EMBL/GenBank/DDBJ databases">
        <title>Paucibacter sp. APW11 Genome sequencing and assembly.</title>
        <authorList>
            <person name="Kim I."/>
        </authorList>
    </citation>
    <scope>NUCLEOTIDE SEQUENCE</scope>
    <source>
        <strain evidence="8">APW11</strain>
    </source>
</reference>
<dbReference type="PANTHER" id="PTHR22884">
    <property type="entry name" value="SET DOMAIN PROTEINS"/>
    <property type="match status" value="1"/>
</dbReference>
<dbReference type="GO" id="GO:0032259">
    <property type="term" value="P:methylation"/>
    <property type="evidence" value="ECO:0007669"/>
    <property type="project" value="UniProtKB-KW"/>
</dbReference>
<dbReference type="SUPFAM" id="SSF82199">
    <property type="entry name" value="SET domain"/>
    <property type="match status" value="1"/>
</dbReference>
<dbReference type="EC" id="2.1.1.-" evidence="8"/>
<dbReference type="RefSeq" id="WP_315650108.1">
    <property type="nucleotide sequence ID" value="NZ_JAVXZY010000003.1"/>
</dbReference>
<dbReference type="SMART" id="SM00317">
    <property type="entry name" value="SET"/>
    <property type="match status" value="1"/>
</dbReference>
<accession>A0ABU3PB71</accession>
<evidence type="ECO:0000259" key="6">
    <source>
        <dbReference type="PROSITE" id="PS50280"/>
    </source>
</evidence>
<evidence type="ECO:0000256" key="1">
    <source>
        <dbReference type="ARBA" id="ARBA00004286"/>
    </source>
</evidence>
<evidence type="ECO:0000256" key="5">
    <source>
        <dbReference type="ARBA" id="ARBA00022691"/>
    </source>
</evidence>
<evidence type="ECO:0000256" key="4">
    <source>
        <dbReference type="ARBA" id="ARBA00022679"/>
    </source>
</evidence>
<proteinExistence type="predicted"/>
<name>A0ABU3PB71_9BURK</name>
<keyword evidence="5" id="KW-0949">S-adenosyl-L-methionine</keyword>
<comment type="caution">
    <text evidence="8">The sequence shown here is derived from an EMBL/GenBank/DDBJ whole genome shotgun (WGS) entry which is preliminary data.</text>
</comment>
<protein>
    <submittedName>
        <fullName evidence="8">SET domain-containing protein</fullName>
        <ecNumber evidence="8">2.1.1.-</ecNumber>
    </submittedName>
</protein>
<evidence type="ECO:0000313" key="9">
    <source>
        <dbReference type="Proteomes" id="UP001246372"/>
    </source>
</evidence>
<dbReference type="InterPro" id="IPR050777">
    <property type="entry name" value="SET2_Histone-Lys_MeTrsfase"/>
</dbReference>
<dbReference type="InterPro" id="IPR003616">
    <property type="entry name" value="Post-SET_dom"/>
</dbReference>
<dbReference type="Proteomes" id="UP001246372">
    <property type="component" value="Unassembled WGS sequence"/>
</dbReference>
<evidence type="ECO:0000313" key="8">
    <source>
        <dbReference type="EMBL" id="MDT8999547.1"/>
    </source>
</evidence>
<dbReference type="PROSITE" id="PS50280">
    <property type="entry name" value="SET"/>
    <property type="match status" value="1"/>
</dbReference>
<keyword evidence="9" id="KW-1185">Reference proteome</keyword>